<proteinExistence type="predicted"/>
<evidence type="ECO:0000256" key="4">
    <source>
        <dbReference type="ARBA" id="ARBA00022989"/>
    </source>
</evidence>
<dbReference type="NCBIfam" id="NF002460">
    <property type="entry name" value="PRK01658.1"/>
    <property type="match status" value="1"/>
</dbReference>
<accession>A0ABN1BMP0</accession>
<dbReference type="RefSeq" id="WP_343842928.1">
    <property type="nucleotide sequence ID" value="NZ_BAAADO010000007.1"/>
</dbReference>
<evidence type="ECO:0000256" key="6">
    <source>
        <dbReference type="SAM" id="Phobius"/>
    </source>
</evidence>
<comment type="caution">
    <text evidence="7">The sequence shown here is derived from an EMBL/GenBank/DDBJ whole genome shotgun (WGS) entry which is preliminary data.</text>
</comment>
<comment type="subcellular location">
    <subcellularLocation>
        <location evidence="1">Cell membrane</location>
        <topology evidence="1">Multi-pass membrane protein</topology>
    </subcellularLocation>
</comment>
<keyword evidence="3 6" id="KW-0812">Transmembrane</keyword>
<feature type="transmembrane region" description="Helical" evidence="6">
    <location>
        <begin position="70"/>
        <end position="88"/>
    </location>
</feature>
<feature type="transmembrane region" description="Helical" evidence="6">
    <location>
        <begin position="94"/>
        <end position="118"/>
    </location>
</feature>
<protein>
    <submittedName>
        <fullName evidence="7">CidA/LrgA family holin-like protein</fullName>
    </submittedName>
</protein>
<dbReference type="PANTHER" id="PTHR33931:SF2">
    <property type="entry name" value="HOLIN-LIKE PROTEIN CIDA"/>
    <property type="match status" value="1"/>
</dbReference>
<dbReference type="Proteomes" id="UP001500880">
    <property type="component" value="Unassembled WGS sequence"/>
</dbReference>
<dbReference type="InterPro" id="IPR005538">
    <property type="entry name" value="LrgA/CidA"/>
</dbReference>
<keyword evidence="4 6" id="KW-1133">Transmembrane helix</keyword>
<evidence type="ECO:0000313" key="8">
    <source>
        <dbReference type="Proteomes" id="UP001500880"/>
    </source>
</evidence>
<feature type="transmembrane region" description="Helical" evidence="6">
    <location>
        <begin position="30"/>
        <end position="50"/>
    </location>
</feature>
<name>A0ABN1BMP0_9BACI</name>
<evidence type="ECO:0000256" key="3">
    <source>
        <dbReference type="ARBA" id="ARBA00022692"/>
    </source>
</evidence>
<evidence type="ECO:0000313" key="7">
    <source>
        <dbReference type="EMBL" id="GAA0500969.1"/>
    </source>
</evidence>
<feature type="transmembrane region" description="Helical" evidence="6">
    <location>
        <begin position="7"/>
        <end position="24"/>
    </location>
</feature>
<keyword evidence="2" id="KW-1003">Cell membrane</keyword>
<evidence type="ECO:0000256" key="2">
    <source>
        <dbReference type="ARBA" id="ARBA00022475"/>
    </source>
</evidence>
<evidence type="ECO:0000256" key="1">
    <source>
        <dbReference type="ARBA" id="ARBA00004651"/>
    </source>
</evidence>
<dbReference type="Pfam" id="PF03788">
    <property type="entry name" value="LrgA"/>
    <property type="match status" value="1"/>
</dbReference>
<keyword evidence="8" id="KW-1185">Reference proteome</keyword>
<organism evidence="7 8">
    <name type="scientific">Salinibacillus aidingensis</name>
    <dbReference type="NCBI Taxonomy" id="237684"/>
    <lineage>
        <taxon>Bacteria</taxon>
        <taxon>Bacillati</taxon>
        <taxon>Bacillota</taxon>
        <taxon>Bacilli</taxon>
        <taxon>Bacillales</taxon>
        <taxon>Bacillaceae</taxon>
        <taxon>Salinibacillus</taxon>
    </lineage>
</organism>
<keyword evidence="5 6" id="KW-0472">Membrane</keyword>
<evidence type="ECO:0000256" key="5">
    <source>
        <dbReference type="ARBA" id="ARBA00023136"/>
    </source>
</evidence>
<dbReference type="EMBL" id="BAAADO010000007">
    <property type="protein sequence ID" value="GAA0500969.1"/>
    <property type="molecule type" value="Genomic_DNA"/>
</dbReference>
<gene>
    <name evidence="7" type="ORF">GCM10008986_30430</name>
</gene>
<dbReference type="PANTHER" id="PTHR33931">
    <property type="entry name" value="HOLIN-LIKE PROTEIN CIDA-RELATED"/>
    <property type="match status" value="1"/>
</dbReference>
<reference evidence="7 8" key="1">
    <citation type="journal article" date="2019" name="Int. J. Syst. Evol. Microbiol.">
        <title>The Global Catalogue of Microorganisms (GCM) 10K type strain sequencing project: providing services to taxonomists for standard genome sequencing and annotation.</title>
        <authorList>
            <consortium name="The Broad Institute Genomics Platform"/>
            <consortium name="The Broad Institute Genome Sequencing Center for Infectious Disease"/>
            <person name="Wu L."/>
            <person name="Ma J."/>
        </authorList>
    </citation>
    <scope>NUCLEOTIDE SEQUENCE [LARGE SCALE GENOMIC DNA]</scope>
    <source>
        <strain evidence="7 8">JCM 12389</strain>
    </source>
</reference>
<sequence length="126" mass="13843">MGNVYTLAKVILQIGIISLFYMVGTWIQQLFHLMIPGSIIGMLLLFVTLLTTKFKPAWIEDGANLLIKHLPLLFIPVTVGIINYLFIFEGKGLVLIPIAFVSTILVIAGSGAVSQYLAGKKVTEHE</sequence>